<dbReference type="AlphaFoldDB" id="A0A2Z2HYG7"/>
<feature type="transmembrane region" description="Helical" evidence="2">
    <location>
        <begin position="150"/>
        <end position="173"/>
    </location>
</feature>
<dbReference type="GeneID" id="32895984"/>
<feature type="compositionally biased region" description="Acidic residues" evidence="1">
    <location>
        <begin position="463"/>
        <end position="487"/>
    </location>
</feature>
<feature type="transmembrane region" description="Helical" evidence="2">
    <location>
        <begin position="250"/>
        <end position="269"/>
    </location>
</feature>
<accession>A0A2Z2HYG7</accession>
<evidence type="ECO:0000313" key="4">
    <source>
        <dbReference type="Proteomes" id="UP000250088"/>
    </source>
</evidence>
<evidence type="ECO:0000256" key="2">
    <source>
        <dbReference type="SAM" id="Phobius"/>
    </source>
</evidence>
<gene>
    <name evidence="3" type="ORF">B1756_17885</name>
</gene>
<feature type="region of interest" description="Disordered" evidence="1">
    <location>
        <begin position="456"/>
        <end position="487"/>
    </location>
</feature>
<proteinExistence type="predicted"/>
<dbReference type="RefSeq" id="WP_086889776.1">
    <property type="nucleotide sequence ID" value="NZ_CP019893.1"/>
</dbReference>
<feature type="transmembrane region" description="Helical" evidence="2">
    <location>
        <begin position="213"/>
        <end position="230"/>
    </location>
</feature>
<dbReference type="InterPro" id="IPR058376">
    <property type="entry name" value="DUF8063"/>
</dbReference>
<keyword evidence="2" id="KW-0812">Transmembrane</keyword>
<keyword evidence="4" id="KW-1185">Reference proteome</keyword>
<dbReference type="EMBL" id="CP019893">
    <property type="protein sequence ID" value="ARS91405.1"/>
    <property type="molecule type" value="Genomic_DNA"/>
</dbReference>
<protein>
    <submittedName>
        <fullName evidence="3">Uncharacterized protein</fullName>
    </submittedName>
</protein>
<reference evidence="4" key="1">
    <citation type="submission" date="2017-02" db="EMBL/GenBank/DDBJ databases">
        <title>Natronthermophilus aegyptiacus gen. nov.,sp. nov., an aerobic, extremely halophilic alkalithermophilic archaeon isolated from the athalassohaline Wadi An Natrun, Egypt.</title>
        <authorList>
            <person name="Zhao B."/>
        </authorList>
    </citation>
    <scope>NUCLEOTIDE SEQUENCE [LARGE SCALE GENOMIC DNA]</scope>
    <source>
        <strain evidence="4">JW/NM-HA 15</strain>
    </source>
</reference>
<evidence type="ECO:0000256" key="1">
    <source>
        <dbReference type="SAM" id="MobiDB-lite"/>
    </source>
</evidence>
<sequence>MISTENPLREAELPTARLALLAVVAIVALVALVAASSGAALAETENQSAVIHEFAESDVRLTNVEFDDGNAYVTVENTGLGSESVAVSDGGFSGQGQFAMTTTRVADEETVEIPLRGDEAVTITTPQDGFRYEGRVGLLTILSGQPTVQIVQWAVVAGTIGPILALTLVVTSLRRKHENSYKELTSEERVRVEKDPVDGFVDKIRRFVAENKTLVVGFALLAAYGLAWWFGRAPGPLEFWLSLSDAMRVIVAGSIAALLLSLVPVYVLADRLWSPDTEFVLSADSRDVIEEALGADGGLADMVDAIQDGKGGLENDDRDDEIDTGNYGVAIYSGSPDRINDMEIDGAATDSRAPGGNLHVVQAFDPAKNKARGTWPGVADDLELIAERSKIDGNREILRDESKMLRSMLSAMPAISIASDTGSARAVDKELREMMTIDENPVDGILSRAASGTRFEGFYNGSEEGEEVEYQDPDETDDQAESTEVEQ</sequence>
<evidence type="ECO:0000313" key="3">
    <source>
        <dbReference type="EMBL" id="ARS91405.1"/>
    </source>
</evidence>
<dbReference type="Proteomes" id="UP000250088">
    <property type="component" value="Chromosome"/>
</dbReference>
<keyword evidence="2" id="KW-1133">Transmembrane helix</keyword>
<dbReference type="Pfam" id="PF26259">
    <property type="entry name" value="DUF8063"/>
    <property type="match status" value="1"/>
</dbReference>
<dbReference type="OrthoDB" id="320276at2157"/>
<dbReference type="KEGG" id="naj:B1756_17885"/>
<name>A0A2Z2HYG7_9EURY</name>
<keyword evidence="2" id="KW-0472">Membrane</keyword>
<organism evidence="3 4">
    <name type="scientific">Natrarchaeobaculum aegyptiacum</name>
    <dbReference type="NCBI Taxonomy" id="745377"/>
    <lineage>
        <taxon>Archaea</taxon>
        <taxon>Methanobacteriati</taxon>
        <taxon>Methanobacteriota</taxon>
        <taxon>Stenosarchaea group</taxon>
        <taxon>Halobacteria</taxon>
        <taxon>Halobacteriales</taxon>
        <taxon>Natrialbaceae</taxon>
        <taxon>Natrarchaeobaculum</taxon>
    </lineage>
</organism>